<protein>
    <submittedName>
        <fullName evidence="1">Uncharacterized protein</fullName>
    </submittedName>
</protein>
<evidence type="ECO:0000313" key="1">
    <source>
        <dbReference type="EMBL" id="BBO22579.1"/>
    </source>
</evidence>
<name>A0A809R4Y3_9BACT</name>
<dbReference type="EMBL" id="AP021858">
    <property type="protein sequence ID" value="BBO22579.1"/>
    <property type="molecule type" value="Genomic_DNA"/>
</dbReference>
<gene>
    <name evidence="1" type="ORF">NPRO_01740</name>
</gene>
<evidence type="ECO:0000313" key="2">
    <source>
        <dbReference type="Proteomes" id="UP000662873"/>
    </source>
</evidence>
<proteinExistence type="predicted"/>
<reference evidence="1" key="1">
    <citation type="journal article" name="DNA Res.">
        <title>The physiological potential of anammox bacteria as revealed by their core genome structure.</title>
        <authorList>
            <person name="Okubo T."/>
            <person name="Toyoda A."/>
            <person name="Fukuhara K."/>
            <person name="Uchiyama I."/>
            <person name="Harigaya Y."/>
            <person name="Kuroiwa M."/>
            <person name="Suzuki T."/>
            <person name="Murakami Y."/>
            <person name="Suwa Y."/>
            <person name="Takami H."/>
        </authorList>
    </citation>
    <scope>NUCLEOTIDE SEQUENCE</scope>
    <source>
        <strain evidence="1">317325-2</strain>
    </source>
</reference>
<dbReference type="KEGG" id="npy:NPRO_01740"/>
<sequence>MAKSVQTVKNSLKFKANVRSGVLSVRVGMKKHKLPLQVRMLTDDKYIFLSFPASSELYRIEGKDLVAMGVQEDATEAFTALNPGKRGGRKRASALPDSVAVALAKIPSGYRIGYDADGNARLVRTRKRRA</sequence>
<accession>A0A809R4Y3</accession>
<organism evidence="1 2">
    <name type="scientific">Candidatus Nitrosymbiomonas proteolyticus</name>
    <dbReference type="NCBI Taxonomy" id="2608984"/>
    <lineage>
        <taxon>Bacteria</taxon>
        <taxon>Bacillati</taxon>
        <taxon>Armatimonadota</taxon>
        <taxon>Armatimonadota incertae sedis</taxon>
        <taxon>Candidatus Nitrosymbiomonas</taxon>
    </lineage>
</organism>
<dbReference type="Proteomes" id="UP000662873">
    <property type="component" value="Chromosome"/>
</dbReference>
<dbReference type="AlphaFoldDB" id="A0A809R4Y3"/>